<dbReference type="Proteomes" id="UP000245959">
    <property type="component" value="Unassembled WGS sequence"/>
</dbReference>
<gene>
    <name evidence="5" type="ORF">C8D82_11188</name>
    <name evidence="4" type="ORF">HF882_10870</name>
</gene>
<evidence type="ECO:0000256" key="2">
    <source>
        <dbReference type="ARBA" id="ARBA00022695"/>
    </source>
</evidence>
<organism evidence="5 6">
    <name type="scientific">Victivallis vadensis</name>
    <dbReference type="NCBI Taxonomy" id="172901"/>
    <lineage>
        <taxon>Bacteria</taxon>
        <taxon>Pseudomonadati</taxon>
        <taxon>Lentisphaerota</taxon>
        <taxon>Lentisphaeria</taxon>
        <taxon>Victivallales</taxon>
        <taxon>Victivallaceae</taxon>
        <taxon>Victivallis</taxon>
    </lineage>
</organism>
<dbReference type="InterPro" id="IPR014729">
    <property type="entry name" value="Rossmann-like_a/b/a_fold"/>
</dbReference>
<dbReference type="PANTHER" id="PTHR43793:SF2">
    <property type="entry name" value="BIFUNCTIONAL PROTEIN HLDE"/>
    <property type="match status" value="1"/>
</dbReference>
<feature type="domain" description="Cytidyltransferase-like" evidence="3">
    <location>
        <begin position="31"/>
        <end position="137"/>
    </location>
</feature>
<protein>
    <submittedName>
        <fullName evidence="4">Adenylyltransferase/cytidyltransferase family protein</fullName>
    </submittedName>
    <submittedName>
        <fullName evidence="5">RfaE bifunctional protein nucleotidyltransferase chain/domain</fullName>
    </submittedName>
</protein>
<comment type="caution">
    <text evidence="5">The sequence shown here is derived from an EMBL/GenBank/DDBJ whole genome shotgun (WGS) entry which is preliminary data.</text>
</comment>
<evidence type="ECO:0000313" key="6">
    <source>
        <dbReference type="Proteomes" id="UP000245959"/>
    </source>
</evidence>
<evidence type="ECO:0000313" key="5">
    <source>
        <dbReference type="EMBL" id="PVY42631.1"/>
    </source>
</evidence>
<reference evidence="5 6" key="1">
    <citation type="submission" date="2018-04" db="EMBL/GenBank/DDBJ databases">
        <title>Genomic Encyclopedia of Type Strains, Phase IV (KMG-IV): sequencing the most valuable type-strain genomes for metagenomic binning, comparative biology and taxonomic classification.</title>
        <authorList>
            <person name="Goeker M."/>
        </authorList>
    </citation>
    <scope>NUCLEOTIDE SEQUENCE [LARGE SCALE GENOMIC DNA]</scope>
    <source>
        <strain evidence="5 6">DSM 14823</strain>
    </source>
</reference>
<dbReference type="Gene3D" id="3.40.50.620">
    <property type="entry name" value="HUPs"/>
    <property type="match status" value="1"/>
</dbReference>
<accession>A0A2U1B1Z6</accession>
<dbReference type="RefSeq" id="WP_116883822.1">
    <property type="nucleotide sequence ID" value="NZ_CABMMC010000123.1"/>
</dbReference>
<reference evidence="4 7" key="2">
    <citation type="submission" date="2020-04" db="EMBL/GenBank/DDBJ databases">
        <authorList>
            <person name="Hitch T.C.A."/>
            <person name="Wylensek D."/>
            <person name="Clavel T."/>
        </authorList>
    </citation>
    <scope>NUCLEOTIDE SEQUENCE [LARGE SCALE GENOMIC DNA]</scope>
    <source>
        <strain evidence="4 7">COR2-253-APC-1A</strain>
    </source>
</reference>
<proteinExistence type="predicted"/>
<dbReference type="EMBL" id="JABAEW010000018">
    <property type="protein sequence ID" value="NMD87085.1"/>
    <property type="molecule type" value="Genomic_DNA"/>
</dbReference>
<evidence type="ECO:0000313" key="7">
    <source>
        <dbReference type="Proteomes" id="UP000576225"/>
    </source>
</evidence>
<dbReference type="InterPro" id="IPR050385">
    <property type="entry name" value="Archaeal_FAD_synthase"/>
</dbReference>
<dbReference type="GO" id="GO:0016779">
    <property type="term" value="F:nucleotidyltransferase activity"/>
    <property type="evidence" value="ECO:0007669"/>
    <property type="project" value="UniProtKB-KW"/>
</dbReference>
<dbReference type="AlphaFoldDB" id="A0A2U1B1Z6"/>
<keyword evidence="2 4" id="KW-0548">Nucleotidyltransferase</keyword>
<dbReference type="PANTHER" id="PTHR43793">
    <property type="entry name" value="FAD SYNTHASE"/>
    <property type="match status" value="1"/>
</dbReference>
<evidence type="ECO:0000256" key="1">
    <source>
        <dbReference type="ARBA" id="ARBA00022679"/>
    </source>
</evidence>
<dbReference type="OrthoDB" id="9795543at2"/>
<dbReference type="Pfam" id="PF01467">
    <property type="entry name" value="CTP_transf_like"/>
    <property type="match status" value="1"/>
</dbReference>
<dbReference type="GeneID" id="78295136"/>
<evidence type="ECO:0000259" key="3">
    <source>
        <dbReference type="Pfam" id="PF01467"/>
    </source>
</evidence>
<keyword evidence="1 5" id="KW-0808">Transferase</keyword>
<dbReference type="InterPro" id="IPR004821">
    <property type="entry name" value="Cyt_trans-like"/>
</dbReference>
<dbReference type="Proteomes" id="UP000576225">
    <property type="component" value="Unassembled WGS sequence"/>
</dbReference>
<dbReference type="SUPFAM" id="SSF52374">
    <property type="entry name" value="Nucleotidylyl transferase"/>
    <property type="match status" value="1"/>
</dbReference>
<dbReference type="EMBL" id="QEKH01000011">
    <property type="protein sequence ID" value="PVY42631.1"/>
    <property type="molecule type" value="Genomic_DNA"/>
</dbReference>
<sequence>MNKNPAGCIMTLEAAVRWREQLKRDGKTLVVTNGCFDILHRGHAEYMYEARELGDALLVLINSDASVRSLKGPSRPIIDQYNRAYMLAALASVDAVVVFDGSRCDRELAALAADRYVKGGDYTLDKLDPTERAALESAGTEVCFKPFIPGFSTTTIVERIRASETK</sequence>
<evidence type="ECO:0000313" key="4">
    <source>
        <dbReference type="EMBL" id="NMD87085.1"/>
    </source>
</evidence>
<name>A0A2U1B1Z6_9BACT</name>
<keyword evidence="6" id="KW-1185">Reference proteome</keyword>
<dbReference type="NCBIfam" id="TIGR00125">
    <property type="entry name" value="cyt_tran_rel"/>
    <property type="match status" value="1"/>
</dbReference>